<dbReference type="HOGENOM" id="CLU_2187229_0_0_1"/>
<dbReference type="Proteomes" id="UP000015104">
    <property type="component" value="Unassembled WGS sequence"/>
</dbReference>
<evidence type="ECO:0000313" key="3">
    <source>
        <dbReference type="Proteomes" id="UP000015104"/>
    </source>
</evidence>
<organism evidence="2 3">
    <name type="scientific">Tetranychus urticae</name>
    <name type="common">Two-spotted spider mite</name>
    <dbReference type="NCBI Taxonomy" id="32264"/>
    <lineage>
        <taxon>Eukaryota</taxon>
        <taxon>Metazoa</taxon>
        <taxon>Ecdysozoa</taxon>
        <taxon>Arthropoda</taxon>
        <taxon>Chelicerata</taxon>
        <taxon>Arachnida</taxon>
        <taxon>Acari</taxon>
        <taxon>Acariformes</taxon>
        <taxon>Trombidiformes</taxon>
        <taxon>Prostigmata</taxon>
        <taxon>Eleutherengona</taxon>
        <taxon>Raphignathae</taxon>
        <taxon>Tetranychoidea</taxon>
        <taxon>Tetranychidae</taxon>
        <taxon>Tetranychus</taxon>
    </lineage>
</organism>
<protein>
    <submittedName>
        <fullName evidence="2">Uncharacterized protein</fullName>
    </submittedName>
</protein>
<evidence type="ECO:0000313" key="2">
    <source>
        <dbReference type="EnsemblMetazoa" id="tetur30g01270.1"/>
    </source>
</evidence>
<dbReference type="EnsemblMetazoa" id="tetur30g01270.1">
    <property type="protein sequence ID" value="tetur30g01270.1"/>
    <property type="gene ID" value="tetur30g01270"/>
</dbReference>
<keyword evidence="3" id="KW-1185">Reference proteome</keyword>
<proteinExistence type="predicted"/>
<feature type="region of interest" description="Disordered" evidence="1">
    <location>
        <begin position="90"/>
        <end position="109"/>
    </location>
</feature>
<reference evidence="3" key="1">
    <citation type="submission" date="2011-08" db="EMBL/GenBank/DDBJ databases">
        <authorList>
            <person name="Rombauts S."/>
        </authorList>
    </citation>
    <scope>NUCLEOTIDE SEQUENCE</scope>
    <source>
        <strain evidence="3">London</strain>
    </source>
</reference>
<evidence type="ECO:0000256" key="1">
    <source>
        <dbReference type="SAM" id="MobiDB-lite"/>
    </source>
</evidence>
<dbReference type="AlphaFoldDB" id="T1L0M6"/>
<sequence>MNEAITSSRTKKRKKERDAEVPAQYEASGDIDPMIAKKMARRARKFVHANSSLGNDPAEEEGIRLEGRDLKRKAEQMMVFAQEKIRVANDTQGKATKQESPKKIVSNEI</sequence>
<feature type="region of interest" description="Disordered" evidence="1">
    <location>
        <begin position="1"/>
        <end position="29"/>
    </location>
</feature>
<dbReference type="EMBL" id="CAEY01000867">
    <property type="status" value="NOT_ANNOTATED_CDS"/>
    <property type="molecule type" value="Genomic_DNA"/>
</dbReference>
<reference evidence="2" key="2">
    <citation type="submission" date="2015-06" db="UniProtKB">
        <authorList>
            <consortium name="EnsemblMetazoa"/>
        </authorList>
    </citation>
    <scope>IDENTIFICATION</scope>
</reference>
<accession>T1L0M6</accession>
<name>T1L0M6_TETUR</name>